<feature type="chain" id="PRO_5015746036" description="Lipoprotein" evidence="1">
    <location>
        <begin position="19"/>
        <end position="147"/>
    </location>
</feature>
<organism evidence="2 3">
    <name type="scientific">Albidovulum denitrificans</name>
    <dbReference type="NCBI Taxonomy" id="404881"/>
    <lineage>
        <taxon>Bacteria</taxon>
        <taxon>Pseudomonadati</taxon>
        <taxon>Pseudomonadota</taxon>
        <taxon>Alphaproteobacteria</taxon>
        <taxon>Rhodobacterales</taxon>
        <taxon>Paracoccaceae</taxon>
        <taxon>Albidovulum</taxon>
    </lineage>
</organism>
<proteinExistence type="predicted"/>
<name>A0A2S8S4X9_9RHOB</name>
<protein>
    <recommendedName>
        <fullName evidence="4">Lipoprotein</fullName>
    </recommendedName>
</protein>
<evidence type="ECO:0000256" key="1">
    <source>
        <dbReference type="SAM" id="SignalP"/>
    </source>
</evidence>
<accession>A0A2S8S4X9</accession>
<reference evidence="2 3" key="1">
    <citation type="submission" date="2018-02" db="EMBL/GenBank/DDBJ databases">
        <title>Genomic Encyclopedia of Archaeal and Bacterial Type Strains, Phase II (KMG-II): from individual species to whole genera.</title>
        <authorList>
            <person name="Goeker M."/>
        </authorList>
    </citation>
    <scope>NUCLEOTIDE SEQUENCE [LARGE SCALE GENOMIC DNA]</scope>
    <source>
        <strain evidence="2 3">DSM 18921</strain>
    </source>
</reference>
<feature type="signal peptide" evidence="1">
    <location>
        <begin position="1"/>
        <end position="18"/>
    </location>
</feature>
<dbReference type="RefSeq" id="WP_105515726.1">
    <property type="nucleotide sequence ID" value="NZ_PVEP01000007.1"/>
</dbReference>
<dbReference type="PROSITE" id="PS51257">
    <property type="entry name" value="PROKAR_LIPOPROTEIN"/>
    <property type="match status" value="1"/>
</dbReference>
<keyword evidence="1" id="KW-0732">Signal</keyword>
<gene>
    <name evidence="2" type="ORF">LX70_03157</name>
</gene>
<evidence type="ECO:0008006" key="4">
    <source>
        <dbReference type="Google" id="ProtNLM"/>
    </source>
</evidence>
<evidence type="ECO:0000313" key="3">
    <source>
        <dbReference type="Proteomes" id="UP000238338"/>
    </source>
</evidence>
<evidence type="ECO:0000313" key="2">
    <source>
        <dbReference type="EMBL" id="PQV55834.1"/>
    </source>
</evidence>
<dbReference type="Proteomes" id="UP000238338">
    <property type="component" value="Unassembled WGS sequence"/>
</dbReference>
<sequence length="147" mass="15074">MKKIFALSFAALSIAACNVELGPPGDGGGLCNTEGCGASPYDRTIGVTTANGSREKIVQTFTAGAAAADKTRVCLANRTLGHRALTHNFTPPINPLATDPGQSSCANFPANARINFSLVAAGNPASPPLTYSTTLLAGGRLDLVWMP</sequence>
<keyword evidence="3" id="KW-1185">Reference proteome</keyword>
<dbReference type="EMBL" id="PVEP01000007">
    <property type="protein sequence ID" value="PQV55834.1"/>
    <property type="molecule type" value="Genomic_DNA"/>
</dbReference>
<comment type="caution">
    <text evidence="2">The sequence shown here is derived from an EMBL/GenBank/DDBJ whole genome shotgun (WGS) entry which is preliminary data.</text>
</comment>
<dbReference type="AlphaFoldDB" id="A0A2S8S4X9"/>